<dbReference type="Gene3D" id="1.10.510.10">
    <property type="entry name" value="Transferase(Phosphotransferase) domain 1"/>
    <property type="match status" value="1"/>
</dbReference>
<keyword evidence="8" id="KW-1133">Transmembrane helix</keyword>
<evidence type="ECO:0000313" key="15">
    <source>
        <dbReference type="EMBL" id="KAA8537815.1"/>
    </source>
</evidence>
<keyword evidence="16" id="KW-1185">Reference proteome</keyword>
<dbReference type="GO" id="GO:0005524">
    <property type="term" value="F:ATP binding"/>
    <property type="evidence" value="ECO:0007669"/>
    <property type="project" value="UniProtKB-KW"/>
</dbReference>
<name>A0A5J5B3C6_9ASTE</name>
<dbReference type="GO" id="GO:0016020">
    <property type="term" value="C:membrane"/>
    <property type="evidence" value="ECO:0007669"/>
    <property type="project" value="UniProtKB-SubCell"/>
</dbReference>
<evidence type="ECO:0000256" key="7">
    <source>
        <dbReference type="ARBA" id="ARBA00022840"/>
    </source>
</evidence>
<evidence type="ECO:0000256" key="6">
    <source>
        <dbReference type="ARBA" id="ARBA00022741"/>
    </source>
</evidence>
<keyword evidence="2" id="KW-0433">Leucine-rich repeat</keyword>
<feature type="domain" description="Disease resistance R13L4/SHOC-2-like LRR" evidence="14">
    <location>
        <begin position="95"/>
        <end position="233"/>
    </location>
</feature>
<organism evidence="15 16">
    <name type="scientific">Nyssa sinensis</name>
    <dbReference type="NCBI Taxonomy" id="561372"/>
    <lineage>
        <taxon>Eukaryota</taxon>
        <taxon>Viridiplantae</taxon>
        <taxon>Streptophyta</taxon>
        <taxon>Embryophyta</taxon>
        <taxon>Tracheophyta</taxon>
        <taxon>Spermatophyta</taxon>
        <taxon>Magnoliopsida</taxon>
        <taxon>eudicotyledons</taxon>
        <taxon>Gunneridae</taxon>
        <taxon>Pentapetalae</taxon>
        <taxon>asterids</taxon>
        <taxon>Cornales</taxon>
        <taxon>Nyssaceae</taxon>
        <taxon>Nyssa</taxon>
    </lineage>
</organism>
<dbReference type="InterPro" id="IPR055414">
    <property type="entry name" value="LRR_R13L4/SHOC2-like"/>
</dbReference>
<feature type="domain" description="Leucine-rich repeat-containing N-terminal plant-type" evidence="13">
    <location>
        <begin position="36"/>
        <end position="74"/>
    </location>
</feature>
<evidence type="ECO:0000256" key="5">
    <source>
        <dbReference type="ARBA" id="ARBA00022737"/>
    </source>
</evidence>
<evidence type="ECO:0000259" key="14">
    <source>
        <dbReference type="Pfam" id="PF23598"/>
    </source>
</evidence>
<dbReference type="Proteomes" id="UP000325577">
    <property type="component" value="Linkage Group LG15"/>
</dbReference>
<dbReference type="Pfam" id="PF08263">
    <property type="entry name" value="LRRNT_2"/>
    <property type="match status" value="1"/>
</dbReference>
<evidence type="ECO:0000256" key="4">
    <source>
        <dbReference type="ARBA" id="ARBA00022729"/>
    </source>
</evidence>
<keyword evidence="5" id="KW-0677">Repeat</keyword>
<evidence type="ECO:0000313" key="16">
    <source>
        <dbReference type="Proteomes" id="UP000325577"/>
    </source>
</evidence>
<keyword evidence="9" id="KW-0472">Membrane</keyword>
<evidence type="ECO:0000256" key="3">
    <source>
        <dbReference type="ARBA" id="ARBA00022692"/>
    </source>
</evidence>
<dbReference type="InterPro" id="IPR011009">
    <property type="entry name" value="Kinase-like_dom_sf"/>
</dbReference>
<keyword evidence="7" id="KW-0067">ATP-binding</keyword>
<protein>
    <submittedName>
        <fullName evidence="15">Uncharacterized protein</fullName>
    </submittedName>
</protein>
<evidence type="ECO:0000256" key="12">
    <source>
        <dbReference type="SAM" id="SignalP"/>
    </source>
</evidence>
<dbReference type="FunFam" id="3.80.10.10:FF:001655">
    <property type="entry name" value="Putative leucine-rich repeat receptor-like protein kinase family protein"/>
    <property type="match status" value="1"/>
</dbReference>
<dbReference type="GO" id="GO:0006952">
    <property type="term" value="P:defense response"/>
    <property type="evidence" value="ECO:0007669"/>
    <property type="project" value="UniProtKB-ARBA"/>
</dbReference>
<keyword evidence="3" id="KW-0812">Transmembrane</keyword>
<sequence length="517" mass="55870">MDLPHLLILQVAILAVFVSCKGIFPGAESVTLSLVTDKEALISFKSLLSLEPTNPLSSWDQNSSPCNWTGVICNKPGERVVGLDLSGLGIMGSISPHVGNLSFLRSLQLQDNQLTGMLPDQLGNLFRLKVLNMSSNRIEGAIPPNISLCKELLVLDMMQNEISGGIPEELSHLTKLQVLHLGKNHLSGAIPPSIANISSLIHLNLGTNHLGGMIPSDLARLRNLKQLDLTINNISGTVPPSIYNMSSLAYLALASNNLWGNLPGDVGVTLPNLLSFNFCFNKFTGTIPGSLHNLTNIQIIRMAHNLLHGTVPPGLGNLPDLQMYNIGFNYITSSGDSGLNFLTSLTNSTRLNFLAIDGNLLEGVIPESIGNLSKRLTHLYMGGNRIDEYGMGGRPSTAGDVYSYGIMLLELFTGKKPTNESFMGGLSLKKWVQMAFPANVEQVLDPELLSLTDELSQDDQFVSPETQSDCLITIIGVGLSCTADSPGERISMSDVLHKLKSVRDALIQPTLLKRVKN</sequence>
<dbReference type="InterPro" id="IPR032675">
    <property type="entry name" value="LRR_dom_sf"/>
</dbReference>
<evidence type="ECO:0000256" key="11">
    <source>
        <dbReference type="ARBA" id="ARBA00023180"/>
    </source>
</evidence>
<dbReference type="SUPFAM" id="SSF56112">
    <property type="entry name" value="Protein kinase-like (PK-like)"/>
    <property type="match status" value="1"/>
</dbReference>
<dbReference type="OrthoDB" id="676979at2759"/>
<dbReference type="InterPro" id="IPR001611">
    <property type="entry name" value="Leu-rich_rpt"/>
</dbReference>
<feature type="signal peptide" evidence="12">
    <location>
        <begin position="1"/>
        <end position="20"/>
    </location>
</feature>
<dbReference type="InterPro" id="IPR003591">
    <property type="entry name" value="Leu-rich_rpt_typical-subtyp"/>
</dbReference>
<proteinExistence type="predicted"/>
<evidence type="ECO:0000259" key="13">
    <source>
        <dbReference type="Pfam" id="PF08263"/>
    </source>
</evidence>
<keyword evidence="11" id="KW-0325">Glycoprotein</keyword>
<dbReference type="PANTHER" id="PTHR47988">
    <property type="entry name" value="SOMATIC EMBRYOGENESIS RECEPTOR KINASE 1"/>
    <property type="match status" value="1"/>
</dbReference>
<dbReference type="SUPFAM" id="SSF52058">
    <property type="entry name" value="L domain-like"/>
    <property type="match status" value="1"/>
</dbReference>
<dbReference type="Pfam" id="PF23598">
    <property type="entry name" value="LRR_14"/>
    <property type="match status" value="1"/>
</dbReference>
<evidence type="ECO:0000256" key="9">
    <source>
        <dbReference type="ARBA" id="ARBA00023136"/>
    </source>
</evidence>
<reference evidence="15 16" key="1">
    <citation type="submission" date="2019-09" db="EMBL/GenBank/DDBJ databases">
        <title>A chromosome-level genome assembly of the Chinese tupelo Nyssa sinensis.</title>
        <authorList>
            <person name="Yang X."/>
            <person name="Kang M."/>
            <person name="Yang Y."/>
            <person name="Xiong H."/>
            <person name="Wang M."/>
            <person name="Zhang Z."/>
            <person name="Wang Z."/>
            <person name="Wu H."/>
            <person name="Ma T."/>
            <person name="Liu J."/>
            <person name="Xi Z."/>
        </authorList>
    </citation>
    <scope>NUCLEOTIDE SEQUENCE [LARGE SCALE GENOMIC DNA]</scope>
    <source>
        <strain evidence="15">J267</strain>
        <tissue evidence="15">Leaf</tissue>
    </source>
</reference>
<dbReference type="Gene3D" id="3.80.10.10">
    <property type="entry name" value="Ribonuclease Inhibitor"/>
    <property type="match status" value="3"/>
</dbReference>
<keyword evidence="6" id="KW-0547">Nucleotide-binding</keyword>
<dbReference type="AlphaFoldDB" id="A0A5J5B3C6"/>
<dbReference type="SMART" id="SM00369">
    <property type="entry name" value="LRR_TYP"/>
    <property type="match status" value="5"/>
</dbReference>
<gene>
    <name evidence="15" type="ORF">F0562_027605</name>
</gene>
<dbReference type="FunFam" id="3.80.10.10:FF:000101">
    <property type="entry name" value="LRR receptor-like serine/threonine-protein kinase ERECTA"/>
    <property type="match status" value="1"/>
</dbReference>
<accession>A0A5J5B3C6</accession>
<feature type="chain" id="PRO_5023919347" evidence="12">
    <location>
        <begin position="21"/>
        <end position="517"/>
    </location>
</feature>
<keyword evidence="10" id="KW-0675">Receptor</keyword>
<dbReference type="EMBL" id="CM018038">
    <property type="protein sequence ID" value="KAA8537815.1"/>
    <property type="molecule type" value="Genomic_DNA"/>
</dbReference>
<keyword evidence="4 12" id="KW-0732">Signal</keyword>
<dbReference type="Pfam" id="PF00560">
    <property type="entry name" value="LRR_1"/>
    <property type="match status" value="1"/>
</dbReference>
<evidence type="ECO:0000256" key="1">
    <source>
        <dbReference type="ARBA" id="ARBA00004479"/>
    </source>
</evidence>
<dbReference type="InterPro" id="IPR013210">
    <property type="entry name" value="LRR_N_plant-typ"/>
</dbReference>
<evidence type="ECO:0000256" key="2">
    <source>
        <dbReference type="ARBA" id="ARBA00022614"/>
    </source>
</evidence>
<comment type="subcellular location">
    <subcellularLocation>
        <location evidence="1">Membrane</location>
        <topology evidence="1">Single-pass type I membrane protein</topology>
    </subcellularLocation>
</comment>
<dbReference type="GO" id="GO:0051707">
    <property type="term" value="P:response to other organism"/>
    <property type="evidence" value="ECO:0007669"/>
    <property type="project" value="UniProtKB-ARBA"/>
</dbReference>
<evidence type="ECO:0000256" key="8">
    <source>
        <dbReference type="ARBA" id="ARBA00022989"/>
    </source>
</evidence>
<evidence type="ECO:0000256" key="10">
    <source>
        <dbReference type="ARBA" id="ARBA00023170"/>
    </source>
</evidence>